<keyword evidence="1" id="KW-0732">Signal</keyword>
<proteinExistence type="predicted"/>
<dbReference type="EMBL" id="CAJNNW010032125">
    <property type="protein sequence ID" value="CAE8711183.1"/>
    <property type="molecule type" value="Genomic_DNA"/>
</dbReference>
<comment type="caution">
    <text evidence="2">The sequence shown here is derived from an EMBL/GenBank/DDBJ whole genome shotgun (WGS) entry which is preliminary data.</text>
</comment>
<evidence type="ECO:0000313" key="3">
    <source>
        <dbReference type="Proteomes" id="UP000626109"/>
    </source>
</evidence>
<protein>
    <recommendedName>
        <fullName evidence="4">HEAT repeat domain-containing protein</fullName>
    </recommendedName>
</protein>
<organism evidence="2 3">
    <name type="scientific">Polarella glacialis</name>
    <name type="common">Dinoflagellate</name>
    <dbReference type="NCBI Taxonomy" id="89957"/>
    <lineage>
        <taxon>Eukaryota</taxon>
        <taxon>Sar</taxon>
        <taxon>Alveolata</taxon>
        <taxon>Dinophyceae</taxon>
        <taxon>Suessiales</taxon>
        <taxon>Suessiaceae</taxon>
        <taxon>Polarella</taxon>
    </lineage>
</organism>
<gene>
    <name evidence="2" type="ORF">PGLA2088_LOCUS36353</name>
</gene>
<dbReference type="InterPro" id="IPR016024">
    <property type="entry name" value="ARM-type_fold"/>
</dbReference>
<sequence length="271" mass="29438">MACDPISWLTGDLLWNVLIFLEGPSLAVSSCARRDLLTVCDRACLHVFLRPLNLDQRGLKRRLSADSHVLRRLCPPGVTMPNSKALQQVLARLSRLAPEGDFDVISSILPWIEHGDLSTRAAAVRAVSKVALKGDRGLTQLLVVKAILGRLRDPILGGSAMEAAIEALQHVAYRGDPDIIAHIQGLLGNADYQVRHAALQALPSVVLKGDEAAIDMILTHMDDKDHAIREVAMRSLGKVAHGNTRAMTRIIGGLQDESVYVRQAALESLPP</sequence>
<feature type="signal peptide" evidence="1">
    <location>
        <begin position="1"/>
        <end position="27"/>
    </location>
</feature>
<dbReference type="Proteomes" id="UP000626109">
    <property type="component" value="Unassembled WGS sequence"/>
</dbReference>
<feature type="chain" id="PRO_5032668336" description="HEAT repeat domain-containing protein" evidence="1">
    <location>
        <begin position="28"/>
        <end position="271"/>
    </location>
</feature>
<evidence type="ECO:0008006" key="4">
    <source>
        <dbReference type="Google" id="ProtNLM"/>
    </source>
</evidence>
<reference evidence="2" key="1">
    <citation type="submission" date="2021-02" db="EMBL/GenBank/DDBJ databases">
        <authorList>
            <person name="Dougan E. K."/>
            <person name="Rhodes N."/>
            <person name="Thang M."/>
            <person name="Chan C."/>
        </authorList>
    </citation>
    <scope>NUCLEOTIDE SEQUENCE</scope>
</reference>
<dbReference type="InterPro" id="IPR011989">
    <property type="entry name" value="ARM-like"/>
</dbReference>
<dbReference type="SUPFAM" id="SSF48371">
    <property type="entry name" value="ARM repeat"/>
    <property type="match status" value="1"/>
</dbReference>
<accession>A0A813KT55</accession>
<dbReference type="Gene3D" id="1.25.10.10">
    <property type="entry name" value="Leucine-rich Repeat Variant"/>
    <property type="match status" value="1"/>
</dbReference>
<dbReference type="AlphaFoldDB" id="A0A813KT55"/>
<name>A0A813KT55_POLGL</name>
<evidence type="ECO:0000313" key="2">
    <source>
        <dbReference type="EMBL" id="CAE8711183.1"/>
    </source>
</evidence>
<dbReference type="Pfam" id="PF13646">
    <property type="entry name" value="HEAT_2"/>
    <property type="match status" value="1"/>
</dbReference>
<evidence type="ECO:0000256" key="1">
    <source>
        <dbReference type="SAM" id="SignalP"/>
    </source>
</evidence>